<reference evidence="2 3" key="1">
    <citation type="submission" date="2019-06" db="EMBL/GenBank/DDBJ databases">
        <title>Sequencing the genomes of 1000 actinobacteria strains.</title>
        <authorList>
            <person name="Klenk H.-P."/>
        </authorList>
    </citation>
    <scope>NUCLEOTIDE SEQUENCE [LARGE SCALE GENOMIC DNA]</scope>
    <source>
        <strain evidence="2 3">DSM 45511</strain>
    </source>
</reference>
<evidence type="ECO:0000313" key="2">
    <source>
        <dbReference type="EMBL" id="TQM36517.1"/>
    </source>
</evidence>
<dbReference type="GO" id="GO:0005506">
    <property type="term" value="F:iron ion binding"/>
    <property type="evidence" value="ECO:0007669"/>
    <property type="project" value="InterPro"/>
</dbReference>
<accession>A0A543FRP7</accession>
<dbReference type="InterPro" id="IPR001128">
    <property type="entry name" value="Cyt_P450"/>
</dbReference>
<dbReference type="SUPFAM" id="SSF48264">
    <property type="entry name" value="Cytochrome P450"/>
    <property type="match status" value="1"/>
</dbReference>
<dbReference type="Pfam" id="PF00067">
    <property type="entry name" value="p450"/>
    <property type="match status" value="1"/>
</dbReference>
<dbReference type="PANTHER" id="PTHR46696:SF3">
    <property type="entry name" value="PULCHERRIMINIC ACID SYNTHASE"/>
    <property type="match status" value="1"/>
</dbReference>
<organism evidence="2 3">
    <name type="scientific">Pseudonocardia cypriaca</name>
    <dbReference type="NCBI Taxonomy" id="882449"/>
    <lineage>
        <taxon>Bacteria</taxon>
        <taxon>Bacillati</taxon>
        <taxon>Actinomycetota</taxon>
        <taxon>Actinomycetes</taxon>
        <taxon>Pseudonocardiales</taxon>
        <taxon>Pseudonocardiaceae</taxon>
        <taxon>Pseudonocardia</taxon>
    </lineage>
</organism>
<protein>
    <recommendedName>
        <fullName evidence="4">Cytochrome P450</fullName>
    </recommendedName>
</protein>
<dbReference type="Gene3D" id="1.10.630.10">
    <property type="entry name" value="Cytochrome P450"/>
    <property type="match status" value="1"/>
</dbReference>
<dbReference type="RefSeq" id="WP_211362093.1">
    <property type="nucleotide sequence ID" value="NZ_VFPH01000002.1"/>
</dbReference>
<gene>
    <name evidence="2" type="ORF">FB388_3696</name>
</gene>
<keyword evidence="3" id="KW-1185">Reference proteome</keyword>
<dbReference type="Proteomes" id="UP000319818">
    <property type="component" value="Unassembled WGS sequence"/>
</dbReference>
<dbReference type="InterPro" id="IPR002397">
    <property type="entry name" value="Cyt_P450_B"/>
</dbReference>
<dbReference type="GO" id="GO:0004497">
    <property type="term" value="F:monooxygenase activity"/>
    <property type="evidence" value="ECO:0007669"/>
    <property type="project" value="InterPro"/>
</dbReference>
<dbReference type="EMBL" id="VFPH01000002">
    <property type="protein sequence ID" value="TQM36517.1"/>
    <property type="molecule type" value="Genomic_DNA"/>
</dbReference>
<evidence type="ECO:0008006" key="4">
    <source>
        <dbReference type="Google" id="ProtNLM"/>
    </source>
</evidence>
<dbReference type="GO" id="GO:0020037">
    <property type="term" value="F:heme binding"/>
    <property type="evidence" value="ECO:0007669"/>
    <property type="project" value="InterPro"/>
</dbReference>
<dbReference type="PANTHER" id="PTHR46696">
    <property type="entry name" value="P450, PUTATIVE (EUROFUNG)-RELATED"/>
    <property type="match status" value="1"/>
</dbReference>
<evidence type="ECO:0000256" key="1">
    <source>
        <dbReference type="ARBA" id="ARBA00010617"/>
    </source>
</evidence>
<proteinExistence type="inferred from homology"/>
<comment type="similarity">
    <text evidence="1">Belongs to the cytochrome P450 family.</text>
</comment>
<evidence type="ECO:0000313" key="3">
    <source>
        <dbReference type="Proteomes" id="UP000319818"/>
    </source>
</evidence>
<dbReference type="PRINTS" id="PR00359">
    <property type="entry name" value="BP450"/>
</dbReference>
<sequence>MEVTVDITELTADPHPALARLRATAPVAWVPALGCWLVTSRDAALRVLRDARTFTVDDPRFSTAQVVGPSMLSLDGPAHSAARRPFAGPFRPAQVARRFTQPVTGLATDLVAGIRPAGRAELRASFAGPLAVRVVADTLGMPGIDTRTVLGWYSTFVAAVSDVTAGCPVPAEATAAFESLAEHVLAGVDGNGSLLAEAVAGGLGREEAVSNAAVLLFGGIETTEGMILNLLRHLLREPDQLAAVRNDLDLLPNAVEESLRLEPAAAVVDRYATRDVVVAGAAIRRGDPVTVSLAGANRDPATFPDPDAFDVRRSNARQHLAFAHGPHVCLAMDLARLETLIGVRTLLVELPGLALDEQHPSAPSGLVFRKPQTLHARWEP</sequence>
<dbReference type="GO" id="GO:0016705">
    <property type="term" value="F:oxidoreductase activity, acting on paired donors, with incorporation or reduction of molecular oxygen"/>
    <property type="evidence" value="ECO:0007669"/>
    <property type="project" value="InterPro"/>
</dbReference>
<name>A0A543FRP7_9PSEU</name>
<dbReference type="AlphaFoldDB" id="A0A543FRP7"/>
<dbReference type="InterPro" id="IPR036396">
    <property type="entry name" value="Cyt_P450_sf"/>
</dbReference>
<comment type="caution">
    <text evidence="2">The sequence shown here is derived from an EMBL/GenBank/DDBJ whole genome shotgun (WGS) entry which is preliminary data.</text>
</comment>